<feature type="region of interest" description="Disordered" evidence="5">
    <location>
        <begin position="615"/>
        <end position="637"/>
    </location>
</feature>
<evidence type="ECO:0000256" key="3">
    <source>
        <dbReference type="ARBA" id="ARBA00022737"/>
    </source>
</evidence>
<gene>
    <name evidence="8" type="ORF">C3L33_19161</name>
</gene>
<feature type="domain" description="Exocyst complex subunit Exo70 C-terminal" evidence="6">
    <location>
        <begin position="449"/>
        <end position="779"/>
    </location>
</feature>
<dbReference type="GO" id="GO:0006887">
    <property type="term" value="P:exocytosis"/>
    <property type="evidence" value="ECO:0007669"/>
    <property type="project" value="UniProtKB-KW"/>
</dbReference>
<evidence type="ECO:0000259" key="7">
    <source>
        <dbReference type="Pfam" id="PF23598"/>
    </source>
</evidence>
<dbReference type="InterPro" id="IPR004140">
    <property type="entry name" value="Exo70"/>
</dbReference>
<dbReference type="InterPro" id="IPR046364">
    <property type="entry name" value="Exo70_C"/>
</dbReference>
<keyword evidence="4" id="KW-0653">Protein transport</keyword>
<proteinExistence type="inferred from homology"/>
<dbReference type="PANTHER" id="PTHR12542">
    <property type="entry name" value="EXOCYST COMPLEX PROTEIN EXO70"/>
    <property type="match status" value="1"/>
</dbReference>
<keyword evidence="3" id="KW-0677">Repeat</keyword>
<keyword evidence="2 4" id="KW-0813">Transport</keyword>
<dbReference type="SUPFAM" id="SSF52047">
    <property type="entry name" value="RNI-like"/>
    <property type="match status" value="1"/>
</dbReference>
<dbReference type="Pfam" id="PF20669">
    <property type="entry name" value="Exo70_N"/>
    <property type="match status" value="1"/>
</dbReference>
<evidence type="ECO:0000256" key="5">
    <source>
        <dbReference type="SAM" id="MobiDB-lite"/>
    </source>
</evidence>
<comment type="function">
    <text evidence="4">Component of the exocyst complex.</text>
</comment>
<dbReference type="InterPro" id="IPR032675">
    <property type="entry name" value="LRR_dom_sf"/>
</dbReference>
<dbReference type="InterPro" id="IPR055414">
    <property type="entry name" value="LRR_R13L4/SHOC2-like"/>
</dbReference>
<evidence type="ECO:0000256" key="1">
    <source>
        <dbReference type="ARBA" id="ARBA00006756"/>
    </source>
</evidence>
<dbReference type="Gene3D" id="1.20.1280.170">
    <property type="entry name" value="Exocyst complex component Exo70"/>
    <property type="match status" value="1"/>
</dbReference>
<dbReference type="OrthoDB" id="1922221at2759"/>
<dbReference type="EMBL" id="QEFC01003218">
    <property type="protein sequence ID" value="KAE9448941.1"/>
    <property type="molecule type" value="Genomic_DNA"/>
</dbReference>
<reference evidence="8" key="1">
    <citation type="journal article" date="2019" name="Genome Biol. Evol.">
        <title>The Rhododendron genome and chromosomal organization provide insight into shared whole-genome duplications across the heath family (Ericaceae).</title>
        <authorList>
            <person name="Soza V.L."/>
            <person name="Lindsley D."/>
            <person name="Waalkes A."/>
            <person name="Ramage E."/>
            <person name="Patwardhan R.P."/>
            <person name="Burton J.N."/>
            <person name="Adey A."/>
            <person name="Kumar A."/>
            <person name="Qiu R."/>
            <person name="Shendure J."/>
            <person name="Hall B."/>
        </authorList>
    </citation>
    <scope>NUCLEOTIDE SEQUENCE</scope>
    <source>
        <strain evidence="8">RSF 1966-606</strain>
    </source>
</reference>
<dbReference type="PANTHER" id="PTHR12542:SF49">
    <property type="entry name" value="EXOCYST SUBUNIT EXO70 FAMILY PROTEIN"/>
    <property type="match status" value="1"/>
</dbReference>
<protein>
    <recommendedName>
        <fullName evidence="4">Exocyst subunit Exo70 family protein</fullName>
    </recommendedName>
</protein>
<dbReference type="GO" id="GO:0005546">
    <property type="term" value="F:phosphatidylinositol-4,5-bisphosphate binding"/>
    <property type="evidence" value="ECO:0007669"/>
    <property type="project" value="InterPro"/>
</dbReference>
<evidence type="ECO:0000259" key="6">
    <source>
        <dbReference type="Pfam" id="PF03081"/>
    </source>
</evidence>
<dbReference type="GO" id="GO:0000145">
    <property type="term" value="C:exocyst"/>
    <property type="evidence" value="ECO:0007669"/>
    <property type="project" value="InterPro"/>
</dbReference>
<evidence type="ECO:0000313" key="8">
    <source>
        <dbReference type="EMBL" id="KAE9448941.1"/>
    </source>
</evidence>
<feature type="domain" description="Disease resistance R13L4/SHOC-2-like LRR" evidence="7">
    <location>
        <begin position="112"/>
        <end position="215"/>
    </location>
</feature>
<keyword evidence="4" id="KW-0268">Exocytosis</keyword>
<evidence type="ECO:0000256" key="2">
    <source>
        <dbReference type="ARBA" id="ARBA00022448"/>
    </source>
</evidence>
<dbReference type="Gene3D" id="3.80.10.10">
    <property type="entry name" value="Ribonuclease Inhibitor"/>
    <property type="match status" value="1"/>
</dbReference>
<dbReference type="GO" id="GO:0015031">
    <property type="term" value="P:protein transport"/>
    <property type="evidence" value="ECO:0007669"/>
    <property type="project" value="UniProtKB-KW"/>
</dbReference>
<feature type="non-terminal residue" evidence="8">
    <location>
        <position position="1"/>
    </location>
</feature>
<dbReference type="SUPFAM" id="SSF74788">
    <property type="entry name" value="Cullin repeat-like"/>
    <property type="match status" value="1"/>
</dbReference>
<comment type="caution">
    <text evidence="8">The sequence shown here is derived from an EMBL/GenBank/DDBJ whole genome shotgun (WGS) entry which is preliminary data.</text>
</comment>
<dbReference type="InterPro" id="IPR016159">
    <property type="entry name" value="Cullin_repeat-like_dom_sf"/>
</dbReference>
<comment type="similarity">
    <text evidence="1 4">Belongs to the EXO70 family.</text>
</comment>
<dbReference type="Pfam" id="PF03081">
    <property type="entry name" value="Exo70_C"/>
    <property type="match status" value="1"/>
</dbReference>
<organism evidence="8">
    <name type="scientific">Rhododendron williamsianum</name>
    <dbReference type="NCBI Taxonomy" id="262921"/>
    <lineage>
        <taxon>Eukaryota</taxon>
        <taxon>Viridiplantae</taxon>
        <taxon>Streptophyta</taxon>
        <taxon>Embryophyta</taxon>
        <taxon>Tracheophyta</taxon>
        <taxon>Spermatophyta</taxon>
        <taxon>Magnoliopsida</taxon>
        <taxon>eudicotyledons</taxon>
        <taxon>Gunneridae</taxon>
        <taxon>Pentapetalae</taxon>
        <taxon>asterids</taxon>
        <taxon>Ericales</taxon>
        <taxon>Ericaceae</taxon>
        <taxon>Ericoideae</taxon>
        <taxon>Rhodoreae</taxon>
        <taxon>Rhododendron</taxon>
    </lineage>
</organism>
<evidence type="ECO:0000256" key="4">
    <source>
        <dbReference type="RuleBase" id="RU365026"/>
    </source>
</evidence>
<accession>A0A6A4KZU6</accession>
<dbReference type="Pfam" id="PF23598">
    <property type="entry name" value="LRR_14"/>
    <property type="match status" value="1"/>
</dbReference>
<name>A0A6A4KZU6_9ERIC</name>
<sequence>MAEALVGGAVLSATLQVRAPISTSTDSFDSEIESKLVEMIDMSFFQRSNAKPSRFVMHDLLHDLAESVVGDFYYRLKDGKPHSISEKVRHFSYVQGQFDGFEKFKIGELPHSIGNLIHLRFLDLSNTLVNHLPESVCTLYLSGTNLKEMPMQMSRLKDLQQLTAFVVGKCSGSGINELKELHRLHGTISISGFANEFASELLTLTNLKELKVERCPRLLSFSELVLQLPKEMSNCYASLERLTLDGCESLISLPLEAYDYVKAVDEAQKLTETLESLCLDRDGEECELLRRAHDVVHMAMVRLEEEFRHMLVQKRQLFEREDVSFRSSKGDVENEWSVMSFGDESFESFRSSIEDAENKGSVSSFWDSLSGSSSEDSVIHLVHPSVIPDLKCIAKLMFASSYDRECTQAFISVQKDALDDCLFMLEVEKLSIEDVLKMEWGALNSQIRRWIWAMKIFVRVHLACEKRLSDQIFGGVDLHSSICFIEASQSSMLQLLNFAKAIAGGPHQPEKLLRILDMYEVLANLIPDIDALYPYETDSHVRNECQDVLRQLGYCVKATFVEFENLVASNTSTTPFPGGGIHPLTRYIMNYINFLTEYGETLNLILKDSGKENTVSFSPDLNPTEEDNSSGRSSFCVSPTVSFSPDLDSTEEDNSSARSSFCVSPTALHFRSLISILLCNLDDKSKLYEEDSLRHLFLMNNIHYMTQKVKHSELRTILGDEWIREHVRKFQQQAMNYERATWSSILSLLMDEGIRSSNSVSRTLLKERMQGFYVAFEEVAGVDHV</sequence>
<dbReference type="AlphaFoldDB" id="A0A6A4KZU6"/>